<evidence type="ECO:0000313" key="2">
    <source>
        <dbReference type="EMBL" id="ARU55610.1"/>
    </source>
</evidence>
<protein>
    <submittedName>
        <fullName evidence="2">Uncharacterized protein</fullName>
    </submittedName>
</protein>
<keyword evidence="3" id="KW-1185">Reference proteome</keyword>
<dbReference type="Proteomes" id="UP000196027">
    <property type="component" value="Chromosome"/>
</dbReference>
<feature type="region of interest" description="Disordered" evidence="1">
    <location>
        <begin position="1"/>
        <end position="23"/>
    </location>
</feature>
<dbReference type="AlphaFoldDB" id="A0A1Y0I5T9"/>
<dbReference type="KEGG" id="ome:OLMES_1535"/>
<accession>A0A1Y0I5T9</accession>
<gene>
    <name evidence="2" type="ORF">OLMES_1535</name>
</gene>
<reference evidence="2 3" key="1">
    <citation type="submission" date="2017-05" db="EMBL/GenBank/DDBJ databases">
        <title>Genomic insights into alkan degradation activity of Oleiphilus messinensis.</title>
        <authorList>
            <person name="Kozyavkin S.A."/>
            <person name="Slesarev A.I."/>
            <person name="Golyshin P.N."/>
            <person name="Korzhenkov A."/>
            <person name="Golyshina O.N."/>
            <person name="Toshchakov S.V."/>
        </authorList>
    </citation>
    <scope>NUCLEOTIDE SEQUENCE [LARGE SCALE GENOMIC DNA]</scope>
    <source>
        <strain evidence="2 3">ME102</strain>
    </source>
</reference>
<evidence type="ECO:0000313" key="3">
    <source>
        <dbReference type="Proteomes" id="UP000196027"/>
    </source>
</evidence>
<dbReference type="EMBL" id="CP021425">
    <property type="protein sequence ID" value="ARU55610.1"/>
    <property type="molecule type" value="Genomic_DNA"/>
</dbReference>
<organism evidence="2 3">
    <name type="scientific">Oleiphilus messinensis</name>
    <dbReference type="NCBI Taxonomy" id="141451"/>
    <lineage>
        <taxon>Bacteria</taxon>
        <taxon>Pseudomonadati</taxon>
        <taxon>Pseudomonadota</taxon>
        <taxon>Gammaproteobacteria</taxon>
        <taxon>Oceanospirillales</taxon>
        <taxon>Oleiphilaceae</taxon>
        <taxon>Oleiphilus</taxon>
    </lineage>
</organism>
<proteinExistence type="predicted"/>
<sequence>MTSLAHGHADGKGKTGLRQPPKKCCVLTRRYPTNRTDTAKSKELQIMLQTNFRATHHKN</sequence>
<evidence type="ECO:0000256" key="1">
    <source>
        <dbReference type="SAM" id="MobiDB-lite"/>
    </source>
</evidence>
<name>A0A1Y0I5T9_9GAMM</name>